<dbReference type="EMBL" id="FWFW01000001">
    <property type="protein sequence ID" value="SLN16092.1"/>
    <property type="molecule type" value="Genomic_DNA"/>
</dbReference>
<dbReference type="EC" id="3.2.-.-" evidence="4"/>
<dbReference type="GO" id="GO:0006152">
    <property type="term" value="P:purine nucleoside catabolic process"/>
    <property type="evidence" value="ECO:0007669"/>
    <property type="project" value="TreeGrafter"/>
</dbReference>
<dbReference type="InterPro" id="IPR001910">
    <property type="entry name" value="Inosine/uridine_hydrolase_dom"/>
</dbReference>
<evidence type="ECO:0000256" key="2">
    <source>
        <dbReference type="ARBA" id="ARBA00023295"/>
    </source>
</evidence>
<dbReference type="PANTHER" id="PTHR12304:SF4">
    <property type="entry name" value="URIDINE NUCLEOSIDASE"/>
    <property type="match status" value="1"/>
</dbReference>
<dbReference type="GO" id="GO:0045437">
    <property type="term" value="F:uridine nucleosidase activity"/>
    <property type="evidence" value="ECO:0007669"/>
    <property type="project" value="UniProtKB-ARBA"/>
</dbReference>
<organism evidence="4 5">
    <name type="scientific">Pacificibacter marinus</name>
    <dbReference type="NCBI Taxonomy" id="658057"/>
    <lineage>
        <taxon>Bacteria</taxon>
        <taxon>Pseudomonadati</taxon>
        <taxon>Pseudomonadota</taxon>
        <taxon>Alphaproteobacteria</taxon>
        <taxon>Rhodobacterales</taxon>
        <taxon>Roseobacteraceae</taxon>
        <taxon>Pacificibacter</taxon>
    </lineage>
</organism>
<evidence type="ECO:0000259" key="3">
    <source>
        <dbReference type="Pfam" id="PF01156"/>
    </source>
</evidence>
<dbReference type="PANTHER" id="PTHR12304">
    <property type="entry name" value="INOSINE-URIDINE PREFERRING NUCLEOSIDE HYDROLASE"/>
    <property type="match status" value="1"/>
</dbReference>
<evidence type="ECO:0000313" key="5">
    <source>
        <dbReference type="Proteomes" id="UP000193307"/>
    </source>
</evidence>
<keyword evidence="1 4" id="KW-0378">Hydrolase</keyword>
<dbReference type="PROSITE" id="PS01247">
    <property type="entry name" value="IUNH"/>
    <property type="match status" value="1"/>
</dbReference>
<keyword evidence="2 4" id="KW-0326">Glycosidase</keyword>
<dbReference type="SUPFAM" id="SSF53590">
    <property type="entry name" value="Nucleoside hydrolase"/>
    <property type="match status" value="1"/>
</dbReference>
<gene>
    <name evidence="4" type="primary">rihC</name>
    <name evidence="4" type="ORF">PAM7971_00317</name>
</gene>
<dbReference type="RefSeq" id="WP_085847226.1">
    <property type="nucleotide sequence ID" value="NZ_FNZV01000001.1"/>
</dbReference>
<dbReference type="Proteomes" id="UP000193307">
    <property type="component" value="Unassembled WGS sequence"/>
</dbReference>
<name>A0A1Y5RH06_9RHOB</name>
<dbReference type="AlphaFoldDB" id="A0A1Y5RH06"/>
<proteinExistence type="predicted"/>
<dbReference type="Pfam" id="PF01156">
    <property type="entry name" value="IU_nuc_hydro"/>
    <property type="match status" value="1"/>
</dbReference>
<reference evidence="4 5" key="1">
    <citation type="submission" date="2017-03" db="EMBL/GenBank/DDBJ databases">
        <authorList>
            <person name="Afonso C.L."/>
            <person name="Miller P.J."/>
            <person name="Scott M.A."/>
            <person name="Spackman E."/>
            <person name="Goraichik I."/>
            <person name="Dimitrov K.M."/>
            <person name="Suarez D.L."/>
            <person name="Swayne D.E."/>
        </authorList>
    </citation>
    <scope>NUCLEOTIDE SEQUENCE [LARGE SCALE GENOMIC DNA]</scope>
    <source>
        <strain evidence="4 5">CECT 7971</strain>
    </source>
</reference>
<accession>A0A1Y5RH06</accession>
<dbReference type="InterPro" id="IPR015910">
    <property type="entry name" value="I/U_nuclsd_hydro_CS"/>
</dbReference>
<evidence type="ECO:0000313" key="4">
    <source>
        <dbReference type="EMBL" id="SLN16092.1"/>
    </source>
</evidence>
<dbReference type="OrthoDB" id="9797882at2"/>
<dbReference type="GO" id="GO:0008477">
    <property type="term" value="F:purine nucleosidase activity"/>
    <property type="evidence" value="ECO:0007669"/>
    <property type="project" value="TreeGrafter"/>
</dbReference>
<sequence>MTIIIDTDPGIDDAIAILYALHNRAQNIVALTTVAGNIGLSVTTHNAGRICALANVDTPVHAGAAAPIGKKARPETGIHGNDGLGGVVFPDPLRAPDSQDAVGAMIAILDANPPQTVDLFCLGPLTNLALLLERSPKSAKRIRSIIAMGGAIDEPGNVGPKAEFNIAHDPHAAAAVLAAELPFTLIPLDATRQLRADAAYIKALQDTGRASAIASAALIDAYFAATNGAESRPLHDPCVPLLAQHPELFQIEPRMLDVDLETGALIAGPYHVQVAMGLDADGLRAALLAGLSC</sequence>
<keyword evidence="5" id="KW-1185">Reference proteome</keyword>
<dbReference type="STRING" id="658057.SAMN04488032_101333"/>
<dbReference type="Gene3D" id="3.90.245.10">
    <property type="entry name" value="Ribonucleoside hydrolase-like"/>
    <property type="match status" value="1"/>
</dbReference>
<dbReference type="InterPro" id="IPR036452">
    <property type="entry name" value="Ribo_hydro-like"/>
</dbReference>
<feature type="domain" description="Inosine/uridine-preferring nucleoside hydrolase" evidence="3">
    <location>
        <begin position="3"/>
        <end position="283"/>
    </location>
</feature>
<dbReference type="GO" id="GO:0005829">
    <property type="term" value="C:cytosol"/>
    <property type="evidence" value="ECO:0007669"/>
    <property type="project" value="TreeGrafter"/>
</dbReference>
<protein>
    <submittedName>
        <fullName evidence="4">Non-specific ribonucleoside hydrolase RihC</fullName>
        <ecNumber evidence="4">3.2.-.-</ecNumber>
    </submittedName>
</protein>
<dbReference type="InterPro" id="IPR023186">
    <property type="entry name" value="IUNH"/>
</dbReference>
<evidence type="ECO:0000256" key="1">
    <source>
        <dbReference type="ARBA" id="ARBA00022801"/>
    </source>
</evidence>